<dbReference type="AlphaFoldDB" id="A0A5C7B275"/>
<dbReference type="Proteomes" id="UP000321790">
    <property type="component" value="Unassembled WGS sequence"/>
</dbReference>
<comment type="caution">
    <text evidence="1">The sequence shown here is derived from an EMBL/GenBank/DDBJ whole genome shotgun (WGS) entry which is preliminary data.</text>
</comment>
<proteinExistence type="predicted"/>
<organism evidence="1 2">
    <name type="scientific">Seonamhaeicola algicola</name>
    <dbReference type="NCBI Taxonomy" id="1719036"/>
    <lineage>
        <taxon>Bacteria</taxon>
        <taxon>Pseudomonadati</taxon>
        <taxon>Bacteroidota</taxon>
        <taxon>Flavobacteriia</taxon>
        <taxon>Flavobacteriales</taxon>
        <taxon>Flavobacteriaceae</taxon>
    </lineage>
</organism>
<sequence>MKKNFATDTADIKMSVGIKEYLENLEFDFVDNNLLENIKNFFKDKHAKKNALREKQVTFLNEDNGISHADEVSFILNHGIEIKQATNVKDLPVLKSLRKISFHGVTYFLRIKDYEKEQAVYNHIIENYMVV</sequence>
<accession>A0A5C7B275</accession>
<protein>
    <submittedName>
        <fullName evidence="1">Uncharacterized protein</fullName>
    </submittedName>
</protein>
<dbReference type="OrthoDB" id="9861792at2"/>
<evidence type="ECO:0000313" key="1">
    <source>
        <dbReference type="EMBL" id="TXE14998.1"/>
    </source>
</evidence>
<dbReference type="RefSeq" id="WP_147130363.1">
    <property type="nucleotide sequence ID" value="NZ_VOSC01000005.1"/>
</dbReference>
<gene>
    <name evidence="1" type="ORF">FUA26_00375</name>
</gene>
<name>A0A5C7B275_9FLAO</name>
<keyword evidence="2" id="KW-1185">Reference proteome</keyword>
<dbReference type="EMBL" id="VOSC01000005">
    <property type="protein sequence ID" value="TXE14998.1"/>
    <property type="molecule type" value="Genomic_DNA"/>
</dbReference>
<reference evidence="2" key="1">
    <citation type="submission" date="2019-08" db="EMBL/GenBank/DDBJ databases">
        <title>Seonamhaeicola sediminis sp. nov., isolated from marine sediment.</title>
        <authorList>
            <person name="Cao W.R."/>
        </authorList>
    </citation>
    <scope>NUCLEOTIDE SEQUENCE [LARGE SCALE GENOMIC DNA]</scope>
    <source>
        <strain evidence="2">Gy8</strain>
    </source>
</reference>
<evidence type="ECO:0000313" key="2">
    <source>
        <dbReference type="Proteomes" id="UP000321790"/>
    </source>
</evidence>